<dbReference type="EMBL" id="HBHK01004227">
    <property type="protein sequence ID" value="CAD9668673.1"/>
    <property type="molecule type" value="Transcribed_RNA"/>
</dbReference>
<evidence type="ECO:0000259" key="6">
    <source>
        <dbReference type="PROSITE" id="PS50199"/>
    </source>
</evidence>
<gene>
    <name evidence="7" type="ORF">QSP1433_LOCUS2533</name>
    <name evidence="8" type="ORF">QSP1433_LOCUS2534</name>
    <name evidence="9" type="ORF">QSP1433_LOCUS2537</name>
    <name evidence="10" type="ORF">QSP1433_LOCUS2538</name>
    <name evidence="11" type="ORF">QSP1433_LOCUS2539</name>
    <name evidence="12" type="ORF">QSP1433_LOCUS2540</name>
    <name evidence="13" type="ORF">QSP1433_LOCUS2541</name>
    <name evidence="14" type="ORF">QSP1433_LOCUS2542</name>
</gene>
<dbReference type="GO" id="GO:0008270">
    <property type="term" value="F:zinc ion binding"/>
    <property type="evidence" value="ECO:0007669"/>
    <property type="project" value="UniProtKB-KW"/>
</dbReference>
<dbReference type="EMBL" id="HBHK01004229">
    <property type="protein sequence ID" value="CAD9668678.1"/>
    <property type="molecule type" value="Transcribed_RNA"/>
</dbReference>
<evidence type="ECO:0000313" key="8">
    <source>
        <dbReference type="EMBL" id="CAD9668668.1"/>
    </source>
</evidence>
<evidence type="ECO:0000313" key="14">
    <source>
        <dbReference type="EMBL" id="CAD9668684.1"/>
    </source>
</evidence>
<dbReference type="EMBL" id="HBHK01004232">
    <property type="protein sequence ID" value="CAD9668684.1"/>
    <property type="molecule type" value="Transcribed_RNA"/>
</dbReference>
<evidence type="ECO:0000313" key="9">
    <source>
        <dbReference type="EMBL" id="CAD9668673.1"/>
    </source>
</evidence>
<evidence type="ECO:0000256" key="5">
    <source>
        <dbReference type="SAM" id="MobiDB-lite"/>
    </source>
</evidence>
<dbReference type="PROSITE" id="PS01358">
    <property type="entry name" value="ZF_RANBP2_1"/>
    <property type="match status" value="1"/>
</dbReference>
<dbReference type="EMBL" id="HBHK01004224">
    <property type="protein sequence ID" value="CAD9668668.1"/>
    <property type="molecule type" value="Transcribed_RNA"/>
</dbReference>
<reference evidence="8" key="1">
    <citation type="submission" date="2021-01" db="EMBL/GenBank/DDBJ databases">
        <authorList>
            <person name="Corre E."/>
            <person name="Pelletier E."/>
            <person name="Niang G."/>
            <person name="Scheremetjew M."/>
            <person name="Finn R."/>
            <person name="Kale V."/>
            <person name="Holt S."/>
            <person name="Cochrane G."/>
            <person name="Meng A."/>
            <person name="Brown T."/>
            <person name="Cohen L."/>
        </authorList>
    </citation>
    <scope>NUCLEOTIDE SEQUENCE</scope>
    <source>
        <strain evidence="8">NY070348D</strain>
    </source>
</reference>
<keyword evidence="1" id="KW-0479">Metal-binding</keyword>
<dbReference type="Gene3D" id="4.10.1060.10">
    <property type="entry name" value="Zinc finger, RanBP2-type"/>
    <property type="match status" value="1"/>
</dbReference>
<evidence type="ECO:0000313" key="7">
    <source>
        <dbReference type="EMBL" id="CAD9668667.1"/>
    </source>
</evidence>
<feature type="domain" description="RanBP2-type" evidence="6">
    <location>
        <begin position="93"/>
        <end position="123"/>
    </location>
</feature>
<evidence type="ECO:0000256" key="2">
    <source>
        <dbReference type="ARBA" id="ARBA00022771"/>
    </source>
</evidence>
<dbReference type="PROSITE" id="PS50199">
    <property type="entry name" value="ZF_RANBP2_2"/>
    <property type="match status" value="1"/>
</dbReference>
<name>A0A7S2REC1_9STRA</name>
<evidence type="ECO:0000313" key="12">
    <source>
        <dbReference type="EMBL" id="CAD9668680.1"/>
    </source>
</evidence>
<proteinExistence type="predicted"/>
<feature type="region of interest" description="Disordered" evidence="5">
    <location>
        <begin position="1"/>
        <end position="41"/>
    </location>
</feature>
<organism evidence="8">
    <name type="scientific">Mucochytrium quahogii</name>
    <dbReference type="NCBI Taxonomy" id="96639"/>
    <lineage>
        <taxon>Eukaryota</taxon>
        <taxon>Sar</taxon>
        <taxon>Stramenopiles</taxon>
        <taxon>Bigyra</taxon>
        <taxon>Labyrinthulomycetes</taxon>
        <taxon>Thraustochytrida</taxon>
        <taxon>Thraustochytriidae</taxon>
        <taxon>Mucochytrium</taxon>
    </lineage>
</organism>
<evidence type="ECO:0000313" key="10">
    <source>
        <dbReference type="EMBL" id="CAD9668675.1"/>
    </source>
</evidence>
<evidence type="ECO:0000256" key="4">
    <source>
        <dbReference type="PROSITE-ProRule" id="PRU00322"/>
    </source>
</evidence>
<dbReference type="EMBL" id="HBHK01004230">
    <property type="protein sequence ID" value="CAD9668680.1"/>
    <property type="molecule type" value="Transcribed_RNA"/>
</dbReference>
<dbReference type="EMBL" id="HBHK01004223">
    <property type="protein sequence ID" value="CAD9668667.1"/>
    <property type="molecule type" value="Transcribed_RNA"/>
</dbReference>
<feature type="compositionally biased region" description="Basic residues" evidence="5">
    <location>
        <begin position="9"/>
        <end position="34"/>
    </location>
</feature>
<dbReference type="EMBL" id="HBHK01004228">
    <property type="protein sequence ID" value="CAD9668675.1"/>
    <property type="molecule type" value="Transcribed_RNA"/>
</dbReference>
<protein>
    <recommendedName>
        <fullName evidence="6">RanBP2-type domain-containing protein</fullName>
    </recommendedName>
</protein>
<dbReference type="Pfam" id="PF00641">
    <property type="entry name" value="Zn_ribbon_RanBP"/>
    <property type="match status" value="1"/>
</dbReference>
<keyword evidence="2 4" id="KW-0863">Zinc-finger</keyword>
<accession>A0A7S2REC1</accession>
<keyword evidence="3" id="KW-0862">Zinc</keyword>
<dbReference type="AlphaFoldDB" id="A0A7S2REC1"/>
<evidence type="ECO:0000313" key="11">
    <source>
        <dbReference type="EMBL" id="CAD9668678.1"/>
    </source>
</evidence>
<evidence type="ECO:0000256" key="3">
    <source>
        <dbReference type="ARBA" id="ARBA00022833"/>
    </source>
</evidence>
<sequence length="124" mass="14260">MKRHGVELKKKKSKKSKKEKKSKKDKKSRSKRKNCSSGESGDEWYKSIVNAESKKPLVGTIHASETKKTYVKIGKDHDAIDIVQVPDKEELEKAKLFWQCPKCATKNYKTNTDCEKCGALRRMK</sequence>
<dbReference type="InterPro" id="IPR001876">
    <property type="entry name" value="Znf_RanBP2"/>
</dbReference>
<evidence type="ECO:0000256" key="1">
    <source>
        <dbReference type="ARBA" id="ARBA00022723"/>
    </source>
</evidence>
<evidence type="ECO:0000313" key="13">
    <source>
        <dbReference type="EMBL" id="CAD9668682.1"/>
    </source>
</evidence>
<dbReference type="EMBL" id="HBHK01004231">
    <property type="protein sequence ID" value="CAD9668682.1"/>
    <property type="molecule type" value="Transcribed_RNA"/>
</dbReference>